<keyword evidence="3" id="KW-0865">Zymogen</keyword>
<dbReference type="Gene3D" id="3.60.20.10">
    <property type="entry name" value="Glutamine Phosphoribosylpyrophosphate, subunit 1, domain 1"/>
    <property type="match status" value="1"/>
</dbReference>
<dbReference type="Proteomes" id="UP000198862">
    <property type="component" value="Unassembled WGS sequence"/>
</dbReference>
<proteinExistence type="inferred from homology"/>
<feature type="active site" description="Nucleophile" evidence="5">
    <location>
        <position position="252"/>
    </location>
</feature>
<gene>
    <name evidence="7" type="ORF">SAMN02745724_02623</name>
</gene>
<evidence type="ECO:0000256" key="6">
    <source>
        <dbReference type="PIRSR" id="PIRSR001227-2"/>
    </source>
</evidence>
<reference evidence="7 8" key="1">
    <citation type="submission" date="2016-10" db="EMBL/GenBank/DDBJ databases">
        <authorList>
            <person name="de Groot N.N."/>
        </authorList>
    </citation>
    <scope>NUCLEOTIDE SEQUENCE [LARGE SCALE GENOMIC DNA]</scope>
    <source>
        <strain evidence="7 8">DSM 6059</strain>
    </source>
</reference>
<dbReference type="PANTHER" id="PTHR34218">
    <property type="entry name" value="PEPTIDASE S45 PENICILLIN AMIDASE"/>
    <property type="match status" value="1"/>
</dbReference>
<feature type="binding site" evidence="6">
    <location>
        <position position="328"/>
    </location>
    <ligand>
        <name>Ca(2+)</name>
        <dbReference type="ChEBI" id="CHEBI:29108"/>
    </ligand>
</feature>
<comment type="cofactor">
    <cofactor evidence="6">
        <name>Ca(2+)</name>
        <dbReference type="ChEBI" id="CHEBI:29108"/>
    </cofactor>
    <text evidence="6">Binds 1 Ca(2+) ion per dimer.</text>
</comment>
<dbReference type="CDD" id="cd03747">
    <property type="entry name" value="Ntn_PGA_like"/>
    <property type="match status" value="1"/>
</dbReference>
<dbReference type="SUPFAM" id="SSF56235">
    <property type="entry name" value="N-terminal nucleophile aminohydrolases (Ntn hydrolases)"/>
    <property type="match status" value="1"/>
</dbReference>
<dbReference type="GO" id="GO:0046872">
    <property type="term" value="F:metal ion binding"/>
    <property type="evidence" value="ECO:0007669"/>
    <property type="project" value="UniProtKB-KW"/>
</dbReference>
<comment type="similarity">
    <text evidence="1">Belongs to the peptidase S45 family.</text>
</comment>
<feature type="binding site" evidence="6">
    <location>
        <position position="331"/>
    </location>
    <ligand>
        <name>Ca(2+)</name>
        <dbReference type="ChEBI" id="CHEBI:29108"/>
    </ligand>
</feature>
<dbReference type="Gene3D" id="2.30.120.10">
    <property type="match status" value="1"/>
</dbReference>
<evidence type="ECO:0000313" key="7">
    <source>
        <dbReference type="EMBL" id="SFC82064.1"/>
    </source>
</evidence>
<dbReference type="Gene3D" id="1.10.1400.10">
    <property type="match status" value="1"/>
</dbReference>
<dbReference type="RefSeq" id="WP_091984521.1">
    <property type="nucleotide sequence ID" value="NZ_FOLO01000019.1"/>
</dbReference>
<keyword evidence="2" id="KW-0378">Hydrolase</keyword>
<keyword evidence="6" id="KW-0106">Calcium</keyword>
<comment type="subunit">
    <text evidence="4">Heterodimer of an alpha subunit and a beta subunit processed from the same precursor.</text>
</comment>
<keyword evidence="6" id="KW-0479">Metal-binding</keyword>
<evidence type="ECO:0000256" key="2">
    <source>
        <dbReference type="ARBA" id="ARBA00022801"/>
    </source>
</evidence>
<name>A0A1I1M9N2_9GAMM</name>
<accession>A0A1I1M9N2</accession>
<dbReference type="Gene3D" id="1.10.439.10">
    <property type="entry name" value="Penicillin Amidohydrolase, domain 1"/>
    <property type="match status" value="1"/>
</dbReference>
<dbReference type="PANTHER" id="PTHR34218:SF4">
    <property type="entry name" value="ACYL-HOMOSERINE LACTONE ACYLASE QUIP"/>
    <property type="match status" value="1"/>
</dbReference>
<sequence>MLKKLKISILGLGILGLFLTALVYGLLSLSLPSLSGKTSSKGINSKVSIERDKLGIAIINADNRQDAAYGLGYAHGQDRFFQMDLLRRNAAGELSELFGKAAIPVDKKHRFHQFRKRAEKAFSLMPEKNKKLLKSYALGVNEAVAQIQYPSFEYMLSGAKVKPWLPVDSLLVIYTMYLDLQTNTFKRDLTLTQVEKEFGTDMLAFITQPSEYQVALDGSKLPEYTLSIPDIPKQKTINMSYHKITEPLDIGSNNWAVTGALTKTGHGMLSDDMHLSLRVPVIWYRAQLNYNENNDNRQINGVSLPGTPAIVVGTNSHIAWGFTNGYLDTADWYKLSEQDETYFITQDIKLPQGSEPYILEMSDYGPVKILDGEKYALTWVAHQEYAVDMELMNLEGAKTVKQALDIATTIGIPVQNMLVVDRHGDAAWKPAGAVPGRLKPMQTAGMSEQYSASWSIDEIQLPQVLNPENNRLWTANARVISTEQLKRFGNGAYAMGARAQQIKMRLFEKSQFSESDFYKIQLDNQALFLKSWHKLLTKVLSAEPTKYKEDLKLLSQWGECACSDSAGYTLVRHYRAALIDEIFAPIENALIKHDLSLAPVKRDLEPGVWQLISQFPDSWLTEKHASWPQMMINTYQDMRKNLLNEYGANERDSLHALAWGKVNALKLQHPFSKQMPFLSSLLDMPTASGFGDSFMPAVQKSGFGASQRFFVQPGLEENAILTIPGGQSGHPLSPFYRAGFDDYIKELNTPLLPGEVIHRIEISPNQ</sequence>
<dbReference type="OrthoDB" id="9760084at2"/>
<dbReference type="InterPro" id="IPR023343">
    <property type="entry name" value="Penicillin_amidase_dom1"/>
</dbReference>
<dbReference type="InterPro" id="IPR014395">
    <property type="entry name" value="Pen/GL7ACA/AHL_acylase"/>
</dbReference>
<evidence type="ECO:0000313" key="8">
    <source>
        <dbReference type="Proteomes" id="UP000198862"/>
    </source>
</evidence>
<evidence type="ECO:0000256" key="4">
    <source>
        <dbReference type="ARBA" id="ARBA00038735"/>
    </source>
</evidence>
<keyword evidence="8" id="KW-1185">Reference proteome</keyword>
<evidence type="ECO:0000256" key="1">
    <source>
        <dbReference type="ARBA" id="ARBA00006586"/>
    </source>
</evidence>
<dbReference type="AlphaFoldDB" id="A0A1I1M9N2"/>
<protein>
    <submittedName>
        <fullName evidence="7">Penicillin amidase</fullName>
    </submittedName>
</protein>
<dbReference type="InterPro" id="IPR002692">
    <property type="entry name" value="S45"/>
</dbReference>
<dbReference type="Pfam" id="PF01804">
    <property type="entry name" value="Penicil_amidase"/>
    <property type="match status" value="1"/>
</dbReference>
<evidence type="ECO:0000256" key="5">
    <source>
        <dbReference type="PIRSR" id="PIRSR001227-1"/>
    </source>
</evidence>
<dbReference type="GO" id="GO:0017000">
    <property type="term" value="P:antibiotic biosynthetic process"/>
    <property type="evidence" value="ECO:0007669"/>
    <property type="project" value="InterPro"/>
</dbReference>
<dbReference type="InterPro" id="IPR043147">
    <property type="entry name" value="Penicillin_amidase_A-knob"/>
</dbReference>
<feature type="binding site" evidence="6">
    <location>
        <position position="440"/>
    </location>
    <ligand>
        <name>Ca(2+)</name>
        <dbReference type="ChEBI" id="CHEBI:29108"/>
    </ligand>
</feature>
<organism evidence="7 8">
    <name type="scientific">Pseudoalteromonas denitrificans DSM 6059</name>
    <dbReference type="NCBI Taxonomy" id="1123010"/>
    <lineage>
        <taxon>Bacteria</taxon>
        <taxon>Pseudomonadati</taxon>
        <taxon>Pseudomonadota</taxon>
        <taxon>Gammaproteobacteria</taxon>
        <taxon>Alteromonadales</taxon>
        <taxon>Pseudoalteromonadaceae</taxon>
        <taxon>Pseudoalteromonas</taxon>
    </lineage>
</organism>
<dbReference type="PIRSF" id="PIRSF001227">
    <property type="entry name" value="Pen_acylase"/>
    <property type="match status" value="1"/>
</dbReference>
<dbReference type="STRING" id="1123010.SAMN02745724_02623"/>
<dbReference type="EMBL" id="FOLO01000019">
    <property type="protein sequence ID" value="SFC82064.1"/>
    <property type="molecule type" value="Genomic_DNA"/>
</dbReference>
<evidence type="ECO:0000256" key="3">
    <source>
        <dbReference type="ARBA" id="ARBA00023145"/>
    </source>
</evidence>
<dbReference type="InterPro" id="IPR029055">
    <property type="entry name" value="Ntn_hydrolases_N"/>
</dbReference>
<dbReference type="InterPro" id="IPR043146">
    <property type="entry name" value="Penicillin_amidase_N_B-knob"/>
</dbReference>
<dbReference type="GO" id="GO:0016811">
    <property type="term" value="F:hydrolase activity, acting on carbon-nitrogen (but not peptide) bonds, in linear amides"/>
    <property type="evidence" value="ECO:0007669"/>
    <property type="project" value="InterPro"/>
</dbReference>